<proteinExistence type="predicted"/>
<comment type="caution">
    <text evidence="7">The sequence shown here is derived from an EMBL/GenBank/DDBJ whole genome shotgun (WGS) entry which is preliminary data.</text>
</comment>
<dbReference type="PANTHER" id="PTHR35372:SF2">
    <property type="entry name" value="SF3 HELICASE DOMAIN-CONTAINING PROTEIN"/>
    <property type="match status" value="1"/>
</dbReference>
<reference evidence="7 8" key="1">
    <citation type="submission" date="2019-02" db="EMBL/GenBank/DDBJ databases">
        <title>Deep-cultivation of Planctomycetes and their phenomic and genomic characterization uncovers novel biology.</title>
        <authorList>
            <person name="Wiegand S."/>
            <person name="Jogler M."/>
            <person name="Boedeker C."/>
            <person name="Pinto D."/>
            <person name="Vollmers J."/>
            <person name="Rivas-Marin E."/>
            <person name="Kohn T."/>
            <person name="Peeters S.H."/>
            <person name="Heuer A."/>
            <person name="Rast P."/>
            <person name="Oberbeckmann S."/>
            <person name="Bunk B."/>
            <person name="Jeske O."/>
            <person name="Meyerdierks A."/>
            <person name="Storesund J.E."/>
            <person name="Kallscheuer N."/>
            <person name="Luecker S."/>
            <person name="Lage O.M."/>
            <person name="Pohl T."/>
            <person name="Merkel B.J."/>
            <person name="Hornburger P."/>
            <person name="Mueller R.-W."/>
            <person name="Bruemmer F."/>
            <person name="Labrenz M."/>
            <person name="Spormann A.M."/>
            <person name="Op Den Camp H."/>
            <person name="Overmann J."/>
            <person name="Amann R."/>
            <person name="Jetten M.S.M."/>
            <person name="Mascher T."/>
            <person name="Medema M.H."/>
            <person name="Devos D.P."/>
            <person name="Kaster A.-K."/>
            <person name="Ovreas L."/>
            <person name="Rohde M."/>
            <person name="Galperin M.Y."/>
            <person name="Jogler C."/>
        </authorList>
    </citation>
    <scope>NUCLEOTIDE SEQUENCE [LARGE SCALE GENOMIC DNA]</scope>
    <source>
        <strain evidence="7 8">CA54</strain>
    </source>
</reference>
<dbReference type="InterPro" id="IPR006500">
    <property type="entry name" value="Helicase_put_C_phage/plasmid"/>
</dbReference>
<dbReference type="SUPFAM" id="SSF52540">
    <property type="entry name" value="P-loop containing nucleoside triphosphate hydrolases"/>
    <property type="match status" value="1"/>
</dbReference>
<evidence type="ECO:0000313" key="8">
    <source>
        <dbReference type="Proteomes" id="UP000320735"/>
    </source>
</evidence>
<keyword evidence="8" id="KW-1185">Reference proteome</keyword>
<gene>
    <name evidence="7" type="ORF">CA54_52800</name>
</gene>
<dbReference type="InterPro" id="IPR014015">
    <property type="entry name" value="Helicase_SF3_DNA-vir"/>
</dbReference>
<evidence type="ECO:0000256" key="4">
    <source>
        <dbReference type="ARBA" id="ARBA00022840"/>
    </source>
</evidence>
<dbReference type="GO" id="GO:0016787">
    <property type="term" value="F:hydrolase activity"/>
    <property type="evidence" value="ECO:0007669"/>
    <property type="project" value="UniProtKB-KW"/>
</dbReference>
<accession>A0A5C6B4M5</accession>
<protein>
    <recommendedName>
        <fullName evidence="6">SF3 helicase domain-containing protein</fullName>
    </recommendedName>
</protein>
<dbReference type="RefSeq" id="WP_146373721.1">
    <property type="nucleotide sequence ID" value="NZ_SJPP01000003.1"/>
</dbReference>
<dbReference type="EMBL" id="SJPP01000003">
    <property type="protein sequence ID" value="TWU06878.1"/>
    <property type="molecule type" value="Genomic_DNA"/>
</dbReference>
<keyword evidence="3" id="KW-0347">Helicase</keyword>
<name>A0A5C6B4M5_9PLAN</name>
<feature type="domain" description="SF3 helicase" evidence="6">
    <location>
        <begin position="211"/>
        <end position="371"/>
    </location>
</feature>
<evidence type="ECO:0000259" key="6">
    <source>
        <dbReference type="PROSITE" id="PS51206"/>
    </source>
</evidence>
<dbReference type="PANTHER" id="PTHR35372">
    <property type="entry name" value="ATP BINDING PROTEIN-RELATED"/>
    <property type="match status" value="1"/>
</dbReference>
<dbReference type="InterPro" id="IPR004968">
    <property type="entry name" value="DNA_primase/NTPase_C"/>
</dbReference>
<evidence type="ECO:0000256" key="1">
    <source>
        <dbReference type="ARBA" id="ARBA00022741"/>
    </source>
</evidence>
<dbReference type="GO" id="GO:0005524">
    <property type="term" value="F:ATP binding"/>
    <property type="evidence" value="ECO:0007669"/>
    <property type="project" value="UniProtKB-KW"/>
</dbReference>
<keyword evidence="1" id="KW-0547">Nucleotide-binding</keyword>
<dbReference type="Pfam" id="PF08706">
    <property type="entry name" value="D5_N"/>
    <property type="match status" value="1"/>
</dbReference>
<keyword evidence="2" id="KW-0378">Hydrolase</keyword>
<dbReference type="InterPro" id="IPR027417">
    <property type="entry name" value="P-loop_NTPase"/>
</dbReference>
<dbReference type="InterPro" id="IPR045455">
    <property type="entry name" value="NrS-1_pol-like_helicase"/>
</dbReference>
<dbReference type="Pfam" id="PF03288">
    <property type="entry name" value="Pox_D5"/>
    <property type="match status" value="1"/>
</dbReference>
<feature type="region of interest" description="Disordered" evidence="5">
    <location>
        <begin position="33"/>
        <end position="53"/>
    </location>
</feature>
<organism evidence="7 8">
    <name type="scientific">Symmachiella macrocystis</name>
    <dbReference type="NCBI Taxonomy" id="2527985"/>
    <lineage>
        <taxon>Bacteria</taxon>
        <taxon>Pseudomonadati</taxon>
        <taxon>Planctomycetota</taxon>
        <taxon>Planctomycetia</taxon>
        <taxon>Planctomycetales</taxon>
        <taxon>Planctomycetaceae</taxon>
        <taxon>Symmachiella</taxon>
    </lineage>
</organism>
<dbReference type="InterPro" id="IPR051620">
    <property type="entry name" value="ORF904-like_C"/>
</dbReference>
<sequence length="497" mass="56380">MTIEAYHGHEAQQAILATDREARVAMEREFQDANPEELHNSRATKTQQNGKRKLYPTTDLGNAMRFVDDHGENIRFCFQTGKWLIWNGKCWRQDDSGEIFRKVKLTVINMFREAYGDDSGSSHAARSQSSRSMDAIVKVSRDQRSILPENLDCDPMLFNCLNGTIELKTGELRAHRREDFITKLSPTIYTSGAKSELWCNWLSETFNSDAKLIAWLQKLFGYFLTGQTVEHMLAILFGVGANGKTTFLEAVLHAMGPDYSMQAAQDFLIEKRNDGHPCDKADLMGKRFVACVESGDGGRLNETLIKSLTGGDRIRARFMRQDFFEFESTHKLVLCTNHKPTVKGTDHGIWRRLRLIPFKNIVPEDKQDKQLPSKLRAESAAILAWLVEGCLVWQREGLTSLPAAIELATSEYRGSQDVIGAFIDDCCITGLSYRCKASQIYEAYKQWSETNGEHFLTQRKFGEAMTERGYERLKEGVKWYLGIGVLDGLDLLDLNPA</sequence>
<dbReference type="InterPro" id="IPR014818">
    <property type="entry name" value="Phage/plasmid_primase_P4_C"/>
</dbReference>
<evidence type="ECO:0000256" key="2">
    <source>
        <dbReference type="ARBA" id="ARBA00022801"/>
    </source>
</evidence>
<evidence type="ECO:0000313" key="7">
    <source>
        <dbReference type="EMBL" id="TWU06878.1"/>
    </source>
</evidence>
<evidence type="ECO:0000256" key="5">
    <source>
        <dbReference type="SAM" id="MobiDB-lite"/>
    </source>
</evidence>
<evidence type="ECO:0000256" key="3">
    <source>
        <dbReference type="ARBA" id="ARBA00022806"/>
    </source>
</evidence>
<dbReference type="GO" id="GO:0004386">
    <property type="term" value="F:helicase activity"/>
    <property type="evidence" value="ECO:0007669"/>
    <property type="project" value="UniProtKB-KW"/>
</dbReference>
<dbReference type="SMART" id="SM00885">
    <property type="entry name" value="D5_N"/>
    <property type="match status" value="1"/>
</dbReference>
<dbReference type="Proteomes" id="UP000320735">
    <property type="component" value="Unassembled WGS sequence"/>
</dbReference>
<dbReference type="OrthoDB" id="288091at2"/>
<dbReference type="Pfam" id="PF19263">
    <property type="entry name" value="DUF5906"/>
    <property type="match status" value="1"/>
</dbReference>
<dbReference type="Gene3D" id="3.40.50.300">
    <property type="entry name" value="P-loop containing nucleotide triphosphate hydrolases"/>
    <property type="match status" value="1"/>
</dbReference>
<dbReference type="AlphaFoldDB" id="A0A5C6B4M5"/>
<keyword evidence="4" id="KW-0067">ATP-binding</keyword>
<dbReference type="NCBIfam" id="TIGR01613">
    <property type="entry name" value="primase_Cterm"/>
    <property type="match status" value="1"/>
</dbReference>
<dbReference type="PROSITE" id="PS51206">
    <property type="entry name" value="SF3_HELICASE_1"/>
    <property type="match status" value="1"/>
</dbReference>